<evidence type="ECO:0000313" key="4">
    <source>
        <dbReference type="Proteomes" id="UP001152087"/>
    </source>
</evidence>
<evidence type="ECO:0008006" key="5">
    <source>
        <dbReference type="Google" id="ProtNLM"/>
    </source>
</evidence>
<dbReference type="EMBL" id="JAOQAV010000039">
    <property type="protein sequence ID" value="KAJ4181627.1"/>
    <property type="molecule type" value="Genomic_DNA"/>
</dbReference>
<accession>A0A9W8UXZ3</accession>
<sequence>MSSAITTTLPLLYEGPFVAEVIGAEATATTYVLNCDEKVIEDGECGTFNNTVAMGPWGSKTLPPGAASTGYLDYYLTMPDPEDPFEFSIHCKMSRTIAQECTTTNLGGNDDGNPTATFSDLEKSQSDFAMLTYATVTITAGQEFLAATHSAATTGDDASSTAKSASDATSVKESGAEATGTETQGTPTPKATSGASSNIVHGFVAMAVAGVATLLVSSDFADECPGAEIIGTDLSPIQPTWVPPNIKFELEDATGTWSWPENTFDFVHLRYLFGAIADWSALFADAYRTCKPGGCVQPCEIDPPFYSGDGTVEGNTAMQAWNKVVREGGIKFGRTFCVVHEGLQVPGLEAAGFVDIQQQNFKAKDPKPQQVGQFLRSTMENDMEGYTMILWHQVKGWPKDEYQVFLMGMRKALRDKRIHSSMNLRYVWARKQEETTEA</sequence>
<reference evidence="3" key="1">
    <citation type="submission" date="2022-09" db="EMBL/GenBank/DDBJ databases">
        <title>Fusarium specimens isolated from Avocado Roots.</title>
        <authorList>
            <person name="Stajich J."/>
            <person name="Roper C."/>
            <person name="Heimlech-Rivalta G."/>
        </authorList>
    </citation>
    <scope>NUCLEOTIDE SEQUENCE</scope>
    <source>
        <strain evidence="3">A02</strain>
    </source>
</reference>
<proteinExistence type="inferred from homology"/>
<organism evidence="3 4">
    <name type="scientific">Fusarium falciforme</name>
    <dbReference type="NCBI Taxonomy" id="195108"/>
    <lineage>
        <taxon>Eukaryota</taxon>
        <taxon>Fungi</taxon>
        <taxon>Dikarya</taxon>
        <taxon>Ascomycota</taxon>
        <taxon>Pezizomycotina</taxon>
        <taxon>Sordariomycetes</taxon>
        <taxon>Hypocreomycetidae</taxon>
        <taxon>Hypocreales</taxon>
        <taxon>Nectriaceae</taxon>
        <taxon>Fusarium</taxon>
        <taxon>Fusarium solani species complex</taxon>
    </lineage>
</organism>
<name>A0A9W8UXZ3_9HYPO</name>
<feature type="region of interest" description="Disordered" evidence="2">
    <location>
        <begin position="153"/>
        <end position="194"/>
    </location>
</feature>
<evidence type="ECO:0000313" key="3">
    <source>
        <dbReference type="EMBL" id="KAJ4181627.1"/>
    </source>
</evidence>
<feature type="compositionally biased region" description="Low complexity" evidence="2">
    <location>
        <begin position="176"/>
        <end position="189"/>
    </location>
</feature>
<dbReference type="PANTHER" id="PTHR43591:SF10">
    <property type="entry name" value="ABC TRANSMEMBRANE TYPE-1 DOMAIN-CONTAINING PROTEIN-RELATED"/>
    <property type="match status" value="1"/>
</dbReference>
<dbReference type="GO" id="GO:0008168">
    <property type="term" value="F:methyltransferase activity"/>
    <property type="evidence" value="ECO:0007669"/>
    <property type="project" value="TreeGrafter"/>
</dbReference>
<protein>
    <recommendedName>
        <fullName evidence="5">Methyltransferase type 11 domain-containing protein</fullName>
    </recommendedName>
</protein>
<dbReference type="Pfam" id="PF13489">
    <property type="entry name" value="Methyltransf_23"/>
    <property type="match status" value="1"/>
</dbReference>
<dbReference type="Proteomes" id="UP001152087">
    <property type="component" value="Unassembled WGS sequence"/>
</dbReference>
<keyword evidence="4" id="KW-1185">Reference proteome</keyword>
<feature type="compositionally biased region" description="Low complexity" evidence="2">
    <location>
        <begin position="153"/>
        <end position="169"/>
    </location>
</feature>
<comment type="caution">
    <text evidence="3">The sequence shown here is derived from an EMBL/GenBank/DDBJ whole genome shotgun (WGS) entry which is preliminary data.</text>
</comment>
<dbReference type="CDD" id="cd02440">
    <property type="entry name" value="AdoMet_MTases"/>
    <property type="match status" value="1"/>
</dbReference>
<dbReference type="Gene3D" id="3.40.50.150">
    <property type="entry name" value="Vaccinia Virus protein VP39"/>
    <property type="match status" value="1"/>
</dbReference>
<dbReference type="SUPFAM" id="SSF53335">
    <property type="entry name" value="S-adenosyl-L-methionine-dependent methyltransferases"/>
    <property type="match status" value="1"/>
</dbReference>
<evidence type="ECO:0000256" key="2">
    <source>
        <dbReference type="SAM" id="MobiDB-lite"/>
    </source>
</evidence>
<evidence type="ECO:0000256" key="1">
    <source>
        <dbReference type="ARBA" id="ARBA00038158"/>
    </source>
</evidence>
<comment type="similarity">
    <text evidence="1">Belongs to the methyltransferase superfamily. LaeA methyltransferase family.</text>
</comment>
<dbReference type="InterPro" id="IPR029063">
    <property type="entry name" value="SAM-dependent_MTases_sf"/>
</dbReference>
<gene>
    <name evidence="3" type="ORF">NW755_010896</name>
</gene>
<dbReference type="AlphaFoldDB" id="A0A9W8UXZ3"/>
<dbReference type="PANTHER" id="PTHR43591">
    <property type="entry name" value="METHYLTRANSFERASE"/>
    <property type="match status" value="1"/>
</dbReference>